<dbReference type="InterPro" id="IPR011009">
    <property type="entry name" value="Kinase-like_dom_sf"/>
</dbReference>
<dbReference type="Pfam" id="PF07714">
    <property type="entry name" value="PK_Tyr_Ser-Thr"/>
    <property type="match status" value="2"/>
</dbReference>
<keyword evidence="8" id="KW-1185">Reference proteome</keyword>
<keyword evidence="2 5" id="KW-0547">Nucleotide-binding</keyword>
<dbReference type="PROSITE" id="PS00109">
    <property type="entry name" value="PROTEIN_KINASE_TYR"/>
    <property type="match status" value="1"/>
</dbReference>
<comment type="caution">
    <text evidence="7">The sequence shown here is derived from an EMBL/GenBank/DDBJ whole genome shotgun (WGS) entry which is preliminary data.</text>
</comment>
<evidence type="ECO:0000256" key="2">
    <source>
        <dbReference type="ARBA" id="ARBA00022741"/>
    </source>
</evidence>
<dbReference type="CDD" id="cd21037">
    <property type="entry name" value="MLKL_NTD"/>
    <property type="match status" value="1"/>
</dbReference>
<dbReference type="EMBL" id="JEMT01024694">
    <property type="protein sequence ID" value="EXX62516.1"/>
    <property type="molecule type" value="Genomic_DNA"/>
</dbReference>
<dbReference type="PANTHER" id="PTHR44329:SF288">
    <property type="entry name" value="MITOGEN-ACTIVATED PROTEIN KINASE KINASE KINASE 20"/>
    <property type="match status" value="1"/>
</dbReference>
<protein>
    <submittedName>
        <fullName evidence="7">Mkk2p</fullName>
    </submittedName>
</protein>
<evidence type="ECO:0000313" key="7">
    <source>
        <dbReference type="EMBL" id="EXX62516.1"/>
    </source>
</evidence>
<dbReference type="Pfam" id="PF22215">
    <property type="entry name" value="MLKL_N"/>
    <property type="match status" value="1"/>
</dbReference>
<reference evidence="7 8" key="1">
    <citation type="submission" date="2014-02" db="EMBL/GenBank/DDBJ databases">
        <title>Single nucleus genome sequencing reveals high similarity among nuclei of an endomycorrhizal fungus.</title>
        <authorList>
            <person name="Lin K."/>
            <person name="Geurts R."/>
            <person name="Zhang Z."/>
            <person name="Limpens E."/>
            <person name="Saunders D.G."/>
            <person name="Mu D."/>
            <person name="Pang E."/>
            <person name="Cao H."/>
            <person name="Cha H."/>
            <person name="Lin T."/>
            <person name="Zhou Q."/>
            <person name="Shang Y."/>
            <person name="Li Y."/>
            <person name="Ivanov S."/>
            <person name="Sharma T."/>
            <person name="Velzen R.V."/>
            <person name="Ruijter N.D."/>
            <person name="Aanen D.K."/>
            <person name="Win J."/>
            <person name="Kamoun S."/>
            <person name="Bisseling T."/>
            <person name="Huang S."/>
        </authorList>
    </citation>
    <scope>NUCLEOTIDE SEQUENCE [LARGE SCALE GENOMIC DNA]</scope>
    <source>
        <strain evidence="8">DAOM197198w</strain>
    </source>
</reference>
<evidence type="ECO:0000259" key="6">
    <source>
        <dbReference type="PROSITE" id="PS50011"/>
    </source>
</evidence>
<keyword evidence="1" id="KW-0808">Transferase</keyword>
<sequence length="807" mass="95089">MDDTDNKWIQWIKNGIANESINYYDYSEFQNIKCIGNGGFGNIYQANWNSSNTVIALKSLLNGDNITIEIINEIKLMQKVNFHKNIIQLFGITSNTNDVDTNNYLFVLEYADSGTLKNYLKNNFNKLDWNIKLRFAIQIANVVSCIHQKDIVHNDLNSDNILVHRNIIKLADFGLSRRPEVSNFVKEKIPYIDPQRLKNRIINNKKKSDVYSVGVLLWEISSGQKPFKSYDNSCDQISLTLDILEGKREIPIIGTPDDYINIYTRCWQDNPDDRPDIHQVFSDLINLNINENISYSVNFDEFIPLIDKFIKFGEEILILYEKSRHNKELCGFLLNRCNCAMASIRDLKIRKTENTKFFSKKNLKLFKEFIKCMERIRKFVSRISKFHKLLKYFIASNIEQDFNDLVTEFDGYMRNLNFSFVVQSKDEISKMRNEIRQIKDILLNIYGVPDDKQALIEFSNRMDQLIMKNINLQKSARHVIEDSFEIETNKPLLDGEKYQRLYIHTKKIEKRTLYSTCEEFCFKEILPDLYHQIEIRREVNILKGLKGSDHIIRFFGVAHEESKFYLITEWMEYGILHEYYTNYREMIDWNAKIKFALDICSGVAYLHECKILHHDIRSTNILVNRDHKVKIAYFGLSKNFPVHCRNIANNLDNTRYMAPEKLFYHDNHNIKKKKVYDSKCEIYSVGVLLWEIAELKKPHSDLNEMDMLASIRKRVSERYSLPFSNNVPIEWRFIVARATEYEPSWRPNISDICRDLYNLSKNYQLKSTSYDSNLQCAVSFPESFDKPMLIDDDDDSSSNQNNIQNID</sequence>
<feature type="domain" description="Protein kinase" evidence="6">
    <location>
        <begin position="29"/>
        <end position="303"/>
    </location>
</feature>
<evidence type="ECO:0000313" key="8">
    <source>
        <dbReference type="Proteomes" id="UP000022910"/>
    </source>
</evidence>
<dbReference type="SMR" id="A0A015KRL1"/>
<dbReference type="Gene3D" id="1.20.930.20">
    <property type="entry name" value="Adaptor protein Cbl, N-terminal domain"/>
    <property type="match status" value="1"/>
</dbReference>
<dbReference type="InterPro" id="IPR000719">
    <property type="entry name" value="Prot_kinase_dom"/>
</dbReference>
<dbReference type="PANTHER" id="PTHR44329">
    <property type="entry name" value="SERINE/THREONINE-PROTEIN KINASE TNNI3K-RELATED"/>
    <property type="match status" value="1"/>
</dbReference>
<feature type="domain" description="Protein kinase" evidence="6">
    <location>
        <begin position="486"/>
        <end position="758"/>
    </location>
</feature>
<evidence type="ECO:0000256" key="5">
    <source>
        <dbReference type="PROSITE-ProRule" id="PRU10141"/>
    </source>
</evidence>
<dbReference type="PROSITE" id="PS00107">
    <property type="entry name" value="PROTEIN_KINASE_ATP"/>
    <property type="match status" value="1"/>
</dbReference>
<dbReference type="HOGENOM" id="CLU_349206_0_0_1"/>
<dbReference type="InterPro" id="IPR017441">
    <property type="entry name" value="Protein_kinase_ATP_BS"/>
</dbReference>
<dbReference type="GO" id="GO:0007166">
    <property type="term" value="P:cell surface receptor signaling pathway"/>
    <property type="evidence" value="ECO:0007669"/>
    <property type="project" value="InterPro"/>
</dbReference>
<evidence type="ECO:0000256" key="3">
    <source>
        <dbReference type="ARBA" id="ARBA00022777"/>
    </source>
</evidence>
<dbReference type="InterPro" id="IPR001245">
    <property type="entry name" value="Ser-Thr/Tyr_kinase_cat_dom"/>
</dbReference>
<keyword evidence="3" id="KW-0418">Kinase</keyword>
<dbReference type="InterPro" id="IPR051681">
    <property type="entry name" value="Ser/Thr_Kinases-Pseudokinases"/>
</dbReference>
<gene>
    <name evidence="7" type="ORF">RirG_160960</name>
</gene>
<evidence type="ECO:0000256" key="4">
    <source>
        <dbReference type="ARBA" id="ARBA00022840"/>
    </source>
</evidence>
<dbReference type="Proteomes" id="UP000022910">
    <property type="component" value="Unassembled WGS sequence"/>
</dbReference>
<dbReference type="InterPro" id="IPR054000">
    <property type="entry name" value="MLKL_N"/>
</dbReference>
<dbReference type="AlphaFoldDB" id="A0A015KRL1"/>
<dbReference type="SUPFAM" id="SSF56112">
    <property type="entry name" value="Protein kinase-like (PK-like)"/>
    <property type="match status" value="2"/>
</dbReference>
<organism evidence="7 8">
    <name type="scientific">Rhizophagus irregularis (strain DAOM 197198w)</name>
    <name type="common">Glomus intraradices</name>
    <dbReference type="NCBI Taxonomy" id="1432141"/>
    <lineage>
        <taxon>Eukaryota</taxon>
        <taxon>Fungi</taxon>
        <taxon>Fungi incertae sedis</taxon>
        <taxon>Mucoromycota</taxon>
        <taxon>Glomeromycotina</taxon>
        <taxon>Glomeromycetes</taxon>
        <taxon>Glomerales</taxon>
        <taxon>Glomeraceae</taxon>
        <taxon>Rhizophagus</taxon>
    </lineage>
</organism>
<accession>A0A015KRL1</accession>
<dbReference type="PRINTS" id="PR00109">
    <property type="entry name" value="TYRKINASE"/>
</dbReference>
<dbReference type="PROSITE" id="PS50011">
    <property type="entry name" value="PROTEIN_KINASE_DOM"/>
    <property type="match status" value="2"/>
</dbReference>
<dbReference type="GO" id="GO:0004674">
    <property type="term" value="F:protein serine/threonine kinase activity"/>
    <property type="evidence" value="ECO:0007669"/>
    <property type="project" value="TreeGrafter"/>
</dbReference>
<dbReference type="InterPro" id="IPR059179">
    <property type="entry name" value="MLKL-like_MCAfunc"/>
</dbReference>
<dbReference type="InterPro" id="IPR008266">
    <property type="entry name" value="Tyr_kinase_AS"/>
</dbReference>
<keyword evidence="4 5" id="KW-0067">ATP-binding</keyword>
<dbReference type="GO" id="GO:0005524">
    <property type="term" value="F:ATP binding"/>
    <property type="evidence" value="ECO:0007669"/>
    <property type="project" value="UniProtKB-UniRule"/>
</dbReference>
<evidence type="ECO:0000256" key="1">
    <source>
        <dbReference type="ARBA" id="ARBA00022679"/>
    </source>
</evidence>
<proteinExistence type="predicted"/>
<dbReference type="Gene3D" id="1.10.510.10">
    <property type="entry name" value="Transferase(Phosphotransferase) domain 1"/>
    <property type="match status" value="2"/>
</dbReference>
<dbReference type="InterPro" id="IPR036537">
    <property type="entry name" value="Adaptor_Cbl_N_dom_sf"/>
</dbReference>
<name>A0A015KRL1_RHIIW</name>
<feature type="binding site" evidence="5">
    <location>
        <position position="58"/>
    </location>
    <ligand>
        <name>ATP</name>
        <dbReference type="ChEBI" id="CHEBI:30616"/>
    </ligand>
</feature>